<dbReference type="VEuPathDB" id="TriTrypDB:TM35_000232620"/>
<evidence type="ECO:0000256" key="2">
    <source>
        <dbReference type="ARBA" id="ARBA00022771"/>
    </source>
</evidence>
<dbReference type="RefSeq" id="XP_028881357.1">
    <property type="nucleotide sequence ID" value="XM_029027502.1"/>
</dbReference>
<evidence type="ECO:0000256" key="1">
    <source>
        <dbReference type="ARBA" id="ARBA00022723"/>
    </source>
</evidence>
<evidence type="ECO:0000313" key="8">
    <source>
        <dbReference type="Proteomes" id="UP000192257"/>
    </source>
</evidence>
<reference evidence="7 8" key="1">
    <citation type="submission" date="2017-03" db="EMBL/GenBank/DDBJ databases">
        <title>An alternative strategy for trypanosome survival in the mammalian bloodstream revealed through genome and transcriptome analysis of the ubiquitous bovine parasite Trypanosoma (Megatrypanum) theileri.</title>
        <authorList>
            <person name="Kelly S."/>
            <person name="Ivens A."/>
            <person name="Mott A."/>
            <person name="O'Neill E."/>
            <person name="Emms D."/>
            <person name="Macleod O."/>
            <person name="Voorheis P."/>
            <person name="Matthews J."/>
            <person name="Matthews K."/>
            <person name="Carrington M."/>
        </authorList>
    </citation>
    <scope>NUCLEOTIDE SEQUENCE [LARGE SCALE GENOMIC DNA]</scope>
    <source>
        <strain evidence="7">Edinburgh</strain>
    </source>
</reference>
<dbReference type="PANTHER" id="PTHR23111:SF40">
    <property type="entry name" value="RNA-BINDING PROTEIN INVOLVED IN HETEROCHROMATIN ASSEMBLY-RELATED"/>
    <property type="match status" value="1"/>
</dbReference>
<dbReference type="Gene3D" id="4.10.1060.10">
    <property type="entry name" value="Zinc finger, RanBP2-type"/>
    <property type="match status" value="4"/>
</dbReference>
<evidence type="ECO:0000256" key="5">
    <source>
        <dbReference type="SAM" id="MobiDB-lite"/>
    </source>
</evidence>
<feature type="domain" description="RanBP2-type" evidence="6">
    <location>
        <begin position="47"/>
        <end position="75"/>
    </location>
</feature>
<protein>
    <recommendedName>
        <fullName evidence="6">RanBP2-type domain-containing protein</fullName>
    </recommendedName>
</protein>
<evidence type="ECO:0000256" key="4">
    <source>
        <dbReference type="PROSITE-ProRule" id="PRU00322"/>
    </source>
</evidence>
<dbReference type="PROSITE" id="PS50199">
    <property type="entry name" value="ZF_RANBP2_2"/>
    <property type="match status" value="4"/>
</dbReference>
<dbReference type="OrthoDB" id="448399at2759"/>
<dbReference type="Proteomes" id="UP000192257">
    <property type="component" value="Unassembled WGS sequence"/>
</dbReference>
<evidence type="ECO:0000256" key="3">
    <source>
        <dbReference type="ARBA" id="ARBA00022833"/>
    </source>
</evidence>
<dbReference type="GO" id="GO:0003729">
    <property type="term" value="F:mRNA binding"/>
    <property type="evidence" value="ECO:0007669"/>
    <property type="project" value="TreeGrafter"/>
</dbReference>
<proteinExistence type="predicted"/>
<name>A0A1X0NRR5_9TRYP</name>
<dbReference type="AlphaFoldDB" id="A0A1X0NRR5"/>
<dbReference type="SUPFAM" id="SSF90209">
    <property type="entry name" value="Ran binding protein zinc finger-like"/>
    <property type="match status" value="4"/>
</dbReference>
<keyword evidence="8" id="KW-1185">Reference proteome</keyword>
<accession>A0A1X0NRR5</accession>
<evidence type="ECO:0000259" key="6">
    <source>
        <dbReference type="PROSITE" id="PS50199"/>
    </source>
</evidence>
<keyword evidence="1" id="KW-0479">Metal-binding</keyword>
<feature type="compositionally biased region" description="Low complexity" evidence="5">
    <location>
        <begin position="228"/>
        <end position="247"/>
    </location>
</feature>
<dbReference type="PANTHER" id="PTHR23111">
    <property type="entry name" value="ZINC FINGER PROTEIN"/>
    <property type="match status" value="1"/>
</dbReference>
<dbReference type="InterPro" id="IPR001876">
    <property type="entry name" value="Znf_RanBP2"/>
</dbReference>
<comment type="caution">
    <text evidence="7">The sequence shown here is derived from an EMBL/GenBank/DDBJ whole genome shotgun (WGS) entry which is preliminary data.</text>
</comment>
<dbReference type="SMART" id="SM00547">
    <property type="entry name" value="ZnF_RBZ"/>
    <property type="match status" value="6"/>
</dbReference>
<keyword evidence="2 4" id="KW-0863">Zinc-finger</keyword>
<dbReference type="GO" id="GO:0008270">
    <property type="term" value="F:zinc ion binding"/>
    <property type="evidence" value="ECO:0007669"/>
    <property type="project" value="UniProtKB-KW"/>
</dbReference>
<dbReference type="PROSITE" id="PS01358">
    <property type="entry name" value="ZF_RANBP2_1"/>
    <property type="match status" value="3"/>
</dbReference>
<evidence type="ECO:0000313" key="7">
    <source>
        <dbReference type="EMBL" id="ORC87291.1"/>
    </source>
</evidence>
<organism evidence="7 8">
    <name type="scientific">Trypanosoma theileri</name>
    <dbReference type="NCBI Taxonomy" id="67003"/>
    <lineage>
        <taxon>Eukaryota</taxon>
        <taxon>Discoba</taxon>
        <taxon>Euglenozoa</taxon>
        <taxon>Kinetoplastea</taxon>
        <taxon>Metakinetoplastina</taxon>
        <taxon>Trypanosomatida</taxon>
        <taxon>Trypanosomatidae</taxon>
        <taxon>Trypanosoma</taxon>
    </lineage>
</organism>
<feature type="domain" description="RanBP2-type" evidence="6">
    <location>
        <begin position="248"/>
        <end position="277"/>
    </location>
</feature>
<dbReference type="EMBL" id="NBCO01000023">
    <property type="protein sequence ID" value="ORC87291.1"/>
    <property type="molecule type" value="Genomic_DNA"/>
</dbReference>
<dbReference type="InterPro" id="IPR036443">
    <property type="entry name" value="Znf_RanBP2_sf"/>
</dbReference>
<feature type="domain" description="RanBP2-type" evidence="6">
    <location>
        <begin position="94"/>
        <end position="122"/>
    </location>
</feature>
<feature type="region of interest" description="Disordered" evidence="5">
    <location>
        <begin position="228"/>
        <end position="249"/>
    </location>
</feature>
<dbReference type="GeneID" id="39987282"/>
<dbReference type="Pfam" id="PF00641">
    <property type="entry name" value="Zn_ribbon_RanBP"/>
    <property type="match status" value="4"/>
</dbReference>
<gene>
    <name evidence="7" type="ORF">TM35_000232620</name>
</gene>
<feature type="domain" description="RanBP2-type" evidence="6">
    <location>
        <begin position="142"/>
        <end position="165"/>
    </location>
</feature>
<keyword evidence="3" id="KW-0862">Zinc</keyword>
<sequence length="313" mass="34270">MGCNLKGGYSFLQMFSCLRRTVAMTAVCMGQRRHLHRTTARSLFARMSGDWKCTCGFSNFASRTMCFQCHRVRPTHHRGVDDTRSADVQHVEFKKGDWVCTCGTHNFARREMCLTCGAGRPGGNREKSIGGGGGGGVSGKIVPGDWICEKCNTHNFRGRKECLQCSCKPTITPNSSGIGEDTSATTVTVNNNKGVRTPPWTCLTCHTVNLNNAKSCEVCGAVYEVSSSTSKPASSQPSSSQTSSSTTRPNDWKCDQCGFINFASRVKCKNCKTVSPLSESANDPSLWVCECGYKNFRDRESCRECGNCRTCRS</sequence>